<dbReference type="PANTHER" id="PTHR41259">
    <property type="entry name" value="DOUBLE-STRAND BREAK REPAIR RAD50 ATPASE, PUTATIVE-RELATED"/>
    <property type="match status" value="1"/>
</dbReference>
<evidence type="ECO:0008006" key="5">
    <source>
        <dbReference type="Google" id="ProtNLM"/>
    </source>
</evidence>
<dbReference type="InterPro" id="IPR027417">
    <property type="entry name" value="P-loop_NTPase"/>
</dbReference>
<keyword evidence="2" id="KW-0472">Membrane</keyword>
<dbReference type="Proteomes" id="UP000199263">
    <property type="component" value="Unassembled WGS sequence"/>
</dbReference>
<gene>
    <name evidence="3" type="ORF">SAMN05421842_102146</name>
</gene>
<organism evidence="3 4">
    <name type="scientific">Clostridium uliginosum</name>
    <dbReference type="NCBI Taxonomy" id="119641"/>
    <lineage>
        <taxon>Bacteria</taxon>
        <taxon>Bacillati</taxon>
        <taxon>Bacillota</taxon>
        <taxon>Clostridia</taxon>
        <taxon>Eubacteriales</taxon>
        <taxon>Clostridiaceae</taxon>
        <taxon>Clostridium</taxon>
    </lineage>
</organism>
<feature type="transmembrane region" description="Helical" evidence="2">
    <location>
        <begin position="320"/>
        <end position="340"/>
    </location>
</feature>
<evidence type="ECO:0000313" key="3">
    <source>
        <dbReference type="EMBL" id="SFC31833.1"/>
    </source>
</evidence>
<protein>
    <recommendedName>
        <fullName evidence="5">DNA repair exonuclease SbcCD ATPase subunit</fullName>
    </recommendedName>
</protein>
<dbReference type="AlphaFoldDB" id="A0A1I1IDK7"/>
<feature type="coiled-coil region" evidence="1">
    <location>
        <begin position="216"/>
        <end position="243"/>
    </location>
</feature>
<keyword evidence="2" id="KW-1133">Transmembrane helix</keyword>
<evidence type="ECO:0000256" key="2">
    <source>
        <dbReference type="SAM" id="Phobius"/>
    </source>
</evidence>
<sequence length="772" mass="92075">MFSKDKEEEIMEKITNIYNSGEENISVRKAIETLDNGKKQLVTTRKLGELDLLREKRDSLKEEVWEGYKLAEENIENEEDLLKKKKLKEYIKEQTQNLDLYKKYMKKVKLQDDYKEITEYLRKGEELRKKEEDINIQLKKSNQILTQEFLEEVNKEYTRYLSLADVRQEKVEGLYVLEEALKDKNKEFKDYQAFKDIEEDNIKEKVYVLKIEQENLKEKINMFNSIENSIEQLKKELKAQEMMVGDLKWFSKYRSEIDELTTSYKDGLKELKYKIETQSDNYGSSNTMSHIKKKIMMIYILSIIGIILLLFGIIRQNIPMIIILIPIFIFLIKFYLKYYVIIKSKELSEKNAKDIKDIKQRVDKDERKLNLYIEEINCKSYEQFIKKVTKYDSYKNYEENIILHIKKRTEELNNINFNNLKQKYDKNESIIFSLFKVFGCKSLQEILDNISIYEKLKKELLPLEYEINVIKSEIKTISVQLQEREDDLRKKTVGMGMDNIDILDFHIRLKEYKEKINQMQEIKSNLSSIEETYKVLLKDRDINEIKEEMKELISNNIEYSYQSDEEIDKELRKKSEELLKVEKEIKDLEHSIEKIYLGKRELSTIEEEVTIIEEKINKGEKEFKALELASCKLQEAFGEVRKNVGPQLNSKVLDKFNFLTLGGYREAKISEDYKLKVRNDKTLFDGDILSNGARDQLYLSLRLSFIEMLFNNKNVPIFLDDAFVQYDDERREKALMLLINENFNQTIFFTCQGIEENILDKNNIEYNLIKLS</sequence>
<feature type="transmembrane region" description="Helical" evidence="2">
    <location>
        <begin position="295"/>
        <end position="314"/>
    </location>
</feature>
<keyword evidence="2" id="KW-0812">Transmembrane</keyword>
<keyword evidence="4" id="KW-1185">Reference proteome</keyword>
<keyword evidence="1" id="KW-0175">Coiled coil</keyword>
<dbReference type="EMBL" id="FOMG01000002">
    <property type="protein sequence ID" value="SFC31833.1"/>
    <property type="molecule type" value="Genomic_DNA"/>
</dbReference>
<proteinExistence type="predicted"/>
<accession>A0A1I1IDK7</accession>
<dbReference type="STRING" id="119641.SAMN05421842_102146"/>
<evidence type="ECO:0000313" key="4">
    <source>
        <dbReference type="Proteomes" id="UP000199263"/>
    </source>
</evidence>
<feature type="coiled-coil region" evidence="1">
    <location>
        <begin position="509"/>
        <end position="622"/>
    </location>
</feature>
<dbReference type="Gene3D" id="3.40.50.300">
    <property type="entry name" value="P-loop containing nucleotide triphosphate hydrolases"/>
    <property type="match status" value="1"/>
</dbReference>
<dbReference type="PANTHER" id="PTHR41259:SF1">
    <property type="entry name" value="DOUBLE-STRAND BREAK REPAIR RAD50 ATPASE, PUTATIVE-RELATED"/>
    <property type="match status" value="1"/>
</dbReference>
<reference evidence="3 4" key="1">
    <citation type="submission" date="2016-10" db="EMBL/GenBank/DDBJ databases">
        <authorList>
            <person name="de Groot N.N."/>
        </authorList>
    </citation>
    <scope>NUCLEOTIDE SEQUENCE [LARGE SCALE GENOMIC DNA]</scope>
    <source>
        <strain evidence="3 4">DSM 12992</strain>
    </source>
</reference>
<name>A0A1I1IDK7_9CLOT</name>
<evidence type="ECO:0000256" key="1">
    <source>
        <dbReference type="SAM" id="Coils"/>
    </source>
</evidence>